<gene>
    <name evidence="2" type="ORF">SAMN05660733_00511</name>
</gene>
<dbReference type="EMBL" id="FWYC01000003">
    <property type="protein sequence ID" value="SMC56535.1"/>
    <property type="molecule type" value="Genomic_DNA"/>
</dbReference>
<dbReference type="RefSeq" id="WP_157512880.1">
    <property type="nucleotide sequence ID" value="NZ_FWYC01000003.1"/>
</dbReference>
<reference evidence="3" key="1">
    <citation type="submission" date="2017-04" db="EMBL/GenBank/DDBJ databases">
        <authorList>
            <person name="Varghese N."/>
            <person name="Submissions S."/>
        </authorList>
    </citation>
    <scope>NUCLEOTIDE SEQUENCE [LARGE SCALE GENOMIC DNA]</scope>
    <source>
        <strain evidence="3">DSM 44073</strain>
    </source>
</reference>
<evidence type="ECO:0000313" key="3">
    <source>
        <dbReference type="Proteomes" id="UP000192840"/>
    </source>
</evidence>
<feature type="compositionally biased region" description="Pro residues" evidence="1">
    <location>
        <begin position="37"/>
        <end position="49"/>
    </location>
</feature>
<sequence length="49" mass="5020">MSSPPDPDFTDFDLSDLDVGTVRGQAVAGHAQLPPTADAPPPPPPPAKQ</sequence>
<dbReference type="STRING" id="40571.SAMN05660733_00511"/>
<keyword evidence="3" id="KW-1185">Reference proteome</keyword>
<accession>A0A1W2A761</accession>
<evidence type="ECO:0000256" key="1">
    <source>
        <dbReference type="SAM" id="MobiDB-lite"/>
    </source>
</evidence>
<name>A0A1W2A761_9PSEU</name>
<protein>
    <submittedName>
        <fullName evidence="2">Uncharacterized protein</fullName>
    </submittedName>
</protein>
<evidence type="ECO:0000313" key="2">
    <source>
        <dbReference type="EMBL" id="SMC56535.1"/>
    </source>
</evidence>
<dbReference type="Proteomes" id="UP000192840">
    <property type="component" value="Unassembled WGS sequence"/>
</dbReference>
<organism evidence="2 3">
    <name type="scientific">Lentzea albidocapillata</name>
    <dbReference type="NCBI Taxonomy" id="40571"/>
    <lineage>
        <taxon>Bacteria</taxon>
        <taxon>Bacillati</taxon>
        <taxon>Actinomycetota</taxon>
        <taxon>Actinomycetes</taxon>
        <taxon>Pseudonocardiales</taxon>
        <taxon>Pseudonocardiaceae</taxon>
        <taxon>Lentzea</taxon>
    </lineage>
</organism>
<dbReference type="AlphaFoldDB" id="A0A1W2A761"/>
<proteinExistence type="predicted"/>
<feature type="region of interest" description="Disordered" evidence="1">
    <location>
        <begin position="1"/>
        <end position="49"/>
    </location>
</feature>